<dbReference type="AlphaFoldDB" id="A0A2P2J293"/>
<sequence length="38" mass="4455">MMDMQPTIEIHNSQNPSKFRTTSILIFVKKKCPQDFSI</sequence>
<organism evidence="1">
    <name type="scientific">Rhizophora mucronata</name>
    <name type="common">Asiatic mangrove</name>
    <dbReference type="NCBI Taxonomy" id="61149"/>
    <lineage>
        <taxon>Eukaryota</taxon>
        <taxon>Viridiplantae</taxon>
        <taxon>Streptophyta</taxon>
        <taxon>Embryophyta</taxon>
        <taxon>Tracheophyta</taxon>
        <taxon>Spermatophyta</taxon>
        <taxon>Magnoliopsida</taxon>
        <taxon>eudicotyledons</taxon>
        <taxon>Gunneridae</taxon>
        <taxon>Pentapetalae</taxon>
        <taxon>rosids</taxon>
        <taxon>fabids</taxon>
        <taxon>Malpighiales</taxon>
        <taxon>Rhizophoraceae</taxon>
        <taxon>Rhizophora</taxon>
    </lineage>
</organism>
<accession>A0A2P2J293</accession>
<name>A0A2P2J293_RHIMU</name>
<proteinExistence type="predicted"/>
<dbReference type="EMBL" id="GGEC01007112">
    <property type="protein sequence ID" value="MBW87595.1"/>
    <property type="molecule type" value="Transcribed_RNA"/>
</dbReference>
<reference evidence="1" key="1">
    <citation type="submission" date="2018-02" db="EMBL/GenBank/DDBJ databases">
        <title>Rhizophora mucronata_Transcriptome.</title>
        <authorList>
            <person name="Meera S.P."/>
            <person name="Sreeshan A."/>
            <person name="Augustine A."/>
        </authorList>
    </citation>
    <scope>NUCLEOTIDE SEQUENCE</scope>
    <source>
        <tissue evidence="1">Leaf</tissue>
    </source>
</reference>
<protein>
    <submittedName>
        <fullName evidence="1">Uncharacterized protein</fullName>
    </submittedName>
</protein>
<evidence type="ECO:0000313" key="1">
    <source>
        <dbReference type="EMBL" id="MBW87595.1"/>
    </source>
</evidence>